<protein>
    <submittedName>
        <fullName evidence="2">Uncharacterized protein</fullName>
    </submittedName>
</protein>
<organism evidence="2 3">
    <name type="scientific">Arthrobacter oryzae</name>
    <dbReference type="NCBI Taxonomy" id="409290"/>
    <lineage>
        <taxon>Bacteria</taxon>
        <taxon>Bacillati</taxon>
        <taxon>Actinomycetota</taxon>
        <taxon>Actinomycetes</taxon>
        <taxon>Micrococcales</taxon>
        <taxon>Micrococcaceae</taxon>
        <taxon>Arthrobacter</taxon>
    </lineage>
</organism>
<name>A0A3N0BUM1_9MICC</name>
<dbReference type="Proteomes" id="UP000273807">
    <property type="component" value="Unassembled WGS sequence"/>
</dbReference>
<dbReference type="EMBL" id="RBED01000111">
    <property type="protein sequence ID" value="RNL52991.1"/>
    <property type="molecule type" value="Genomic_DNA"/>
</dbReference>
<accession>A0A3N0BUM1</accession>
<comment type="caution">
    <text evidence="2">The sequence shown here is derived from an EMBL/GenBank/DDBJ whole genome shotgun (WGS) entry which is preliminary data.</text>
</comment>
<dbReference type="AlphaFoldDB" id="A0A3N0BUM1"/>
<evidence type="ECO:0000313" key="2">
    <source>
        <dbReference type="EMBL" id="RNL52991.1"/>
    </source>
</evidence>
<reference evidence="2 3" key="1">
    <citation type="submission" date="2018-10" db="EMBL/GenBank/DDBJ databases">
        <title>Genome sequencing of Arthrobacter oryzae TNB02.</title>
        <authorList>
            <person name="Cho Y.-J."/>
            <person name="Cho A."/>
            <person name="Kim O.-S."/>
        </authorList>
    </citation>
    <scope>NUCLEOTIDE SEQUENCE [LARGE SCALE GENOMIC DNA]</scope>
    <source>
        <strain evidence="2 3">TNB02</strain>
    </source>
</reference>
<evidence type="ECO:0000313" key="3">
    <source>
        <dbReference type="Proteomes" id="UP000273807"/>
    </source>
</evidence>
<proteinExistence type="predicted"/>
<evidence type="ECO:0000256" key="1">
    <source>
        <dbReference type="SAM" id="MobiDB-lite"/>
    </source>
</evidence>
<feature type="region of interest" description="Disordered" evidence="1">
    <location>
        <begin position="133"/>
        <end position="156"/>
    </location>
</feature>
<sequence length="156" mass="17277">MEVLAHFRKDARLSTELDEIAEDDEDKVLHPTLAPGQVPREWLEVRTAAYAELSGHYCAVTASGSVAAIHVLADSGVRDHGLMLVKQPVKNSLSGMALLPRSVQVCQQHRINEAFEWPQLRCLPGRNPARRWFRGGQRLPDRSPGDPVLPGKAADR</sequence>
<gene>
    <name evidence="2" type="ORF">D7003_13570</name>
</gene>
<keyword evidence="3" id="KW-1185">Reference proteome</keyword>